<feature type="non-terminal residue" evidence="5">
    <location>
        <position position="1"/>
    </location>
</feature>
<evidence type="ECO:0000313" key="6">
    <source>
        <dbReference type="Proteomes" id="UP000305417"/>
    </source>
</evidence>
<gene>
    <name evidence="5" type="ORF">FE247_11525</name>
</gene>
<comment type="caution">
    <text evidence="5">The sequence shown here is derived from an EMBL/GenBank/DDBJ whole genome shotgun (WGS) entry which is preliminary data.</text>
</comment>
<dbReference type="Proteomes" id="UP000305417">
    <property type="component" value="Unassembled WGS sequence"/>
</dbReference>
<protein>
    <submittedName>
        <fullName evidence="5">Cell division protein FtsZ</fullName>
    </submittedName>
</protein>
<evidence type="ECO:0000256" key="3">
    <source>
        <dbReference type="SAM" id="MobiDB-lite"/>
    </source>
</evidence>
<reference evidence="5 6" key="1">
    <citation type="submission" date="2019-05" db="EMBL/GenBank/DDBJ databases">
        <title>Arcobacter cibarius and Arcobacter thereius providing challenges in identification an antibiotic susceptibility and Quinolone resistance.</title>
        <authorList>
            <person name="Busch A."/>
            <person name="Hanel I."/>
            <person name="Hotzel H."/>
            <person name="Tomaso H."/>
        </authorList>
    </citation>
    <scope>NUCLEOTIDE SEQUENCE [LARGE SCALE GENOMIC DNA]</scope>
    <source>
        <strain evidence="5 6">16CS0831-2</strain>
    </source>
</reference>
<organism evidence="5 6">
    <name type="scientific">Aliarcobacter cibarius</name>
    <dbReference type="NCBI Taxonomy" id="255507"/>
    <lineage>
        <taxon>Bacteria</taxon>
        <taxon>Pseudomonadati</taxon>
        <taxon>Campylobacterota</taxon>
        <taxon>Epsilonproteobacteria</taxon>
        <taxon>Campylobacterales</taxon>
        <taxon>Arcobacteraceae</taxon>
        <taxon>Aliarcobacter</taxon>
    </lineage>
</organism>
<name>A0ABY2V169_9BACT</name>
<dbReference type="GO" id="GO:0051301">
    <property type="term" value="P:cell division"/>
    <property type="evidence" value="ECO:0007669"/>
    <property type="project" value="UniProtKB-KW"/>
</dbReference>
<dbReference type="SUPFAM" id="SSF55307">
    <property type="entry name" value="Tubulin C-terminal domain-like"/>
    <property type="match status" value="1"/>
</dbReference>
<evidence type="ECO:0000259" key="4">
    <source>
        <dbReference type="Pfam" id="PF12327"/>
    </source>
</evidence>
<dbReference type="Pfam" id="PF12327">
    <property type="entry name" value="FtsZ_C"/>
    <property type="match status" value="1"/>
</dbReference>
<dbReference type="InterPro" id="IPR024757">
    <property type="entry name" value="FtsZ_C"/>
</dbReference>
<evidence type="ECO:0000256" key="1">
    <source>
        <dbReference type="ARBA" id="ARBA00022741"/>
    </source>
</evidence>
<dbReference type="EMBL" id="VBUC01000071">
    <property type="protein sequence ID" value="TLS94955.1"/>
    <property type="molecule type" value="Genomic_DNA"/>
</dbReference>
<evidence type="ECO:0000313" key="5">
    <source>
        <dbReference type="EMBL" id="TLS94955.1"/>
    </source>
</evidence>
<feature type="domain" description="Cell division protein FtsZ C-terminal" evidence="4">
    <location>
        <begin position="2"/>
        <end position="38"/>
    </location>
</feature>
<sequence length="82" mass="9394">STIHDKLDQNADIIFGTTTDKTLENDEIKVTIIATGFDSKNEDRDQVENTDETEQKSVPIDSENYLDTPPLMRDYKIQYALK</sequence>
<dbReference type="InterPro" id="IPR037103">
    <property type="entry name" value="Tubulin/FtsZ-like_C"/>
</dbReference>
<dbReference type="InterPro" id="IPR008280">
    <property type="entry name" value="Tub_FtsZ_C"/>
</dbReference>
<dbReference type="Gene3D" id="3.30.1330.20">
    <property type="entry name" value="Tubulin/FtsZ, C-terminal domain"/>
    <property type="match status" value="1"/>
</dbReference>
<keyword evidence="1" id="KW-0547">Nucleotide-binding</keyword>
<accession>A0ABY2V169</accession>
<proteinExistence type="predicted"/>
<keyword evidence="6" id="KW-1185">Reference proteome</keyword>
<evidence type="ECO:0000256" key="2">
    <source>
        <dbReference type="ARBA" id="ARBA00023134"/>
    </source>
</evidence>
<keyword evidence="2" id="KW-0342">GTP-binding</keyword>
<keyword evidence="5" id="KW-0131">Cell cycle</keyword>
<keyword evidence="5" id="KW-0132">Cell division</keyword>
<feature type="region of interest" description="Disordered" evidence="3">
    <location>
        <begin position="39"/>
        <end position="67"/>
    </location>
</feature>